<evidence type="ECO:0000256" key="7">
    <source>
        <dbReference type="ARBA" id="ARBA00023136"/>
    </source>
</evidence>
<proteinExistence type="inferred from homology"/>
<feature type="transmembrane region" description="Helical" evidence="10">
    <location>
        <begin position="445"/>
        <end position="471"/>
    </location>
</feature>
<keyword evidence="12" id="KW-1185">Reference proteome</keyword>
<dbReference type="RefSeq" id="WP_138367246.1">
    <property type="nucleotide sequence ID" value="NZ_VCEJ01000005.1"/>
</dbReference>
<keyword evidence="4 9" id="KW-0808">Transferase</keyword>
<dbReference type="Pfam" id="PF03062">
    <property type="entry name" value="MBOAT"/>
    <property type="match status" value="1"/>
</dbReference>
<evidence type="ECO:0000256" key="2">
    <source>
        <dbReference type="ARBA" id="ARBA00010323"/>
    </source>
</evidence>
<keyword evidence="6 10" id="KW-1133">Transmembrane helix</keyword>
<dbReference type="PIRSF" id="PIRSF500217">
    <property type="entry name" value="AlgI"/>
    <property type="match status" value="1"/>
</dbReference>
<feature type="transmembrane region" description="Helical" evidence="10">
    <location>
        <begin position="47"/>
        <end position="68"/>
    </location>
</feature>
<feature type="transmembrane region" description="Helical" evidence="10">
    <location>
        <begin position="312"/>
        <end position="329"/>
    </location>
</feature>
<reference evidence="11 12" key="1">
    <citation type="submission" date="2019-05" db="EMBL/GenBank/DDBJ databases">
        <authorList>
            <person name="Qu J.-H."/>
        </authorList>
    </citation>
    <scope>NUCLEOTIDE SEQUENCE [LARGE SCALE GENOMIC DNA]</scope>
    <source>
        <strain evidence="11 12">T17</strain>
    </source>
</reference>
<feature type="transmembrane region" description="Helical" evidence="10">
    <location>
        <begin position="75"/>
        <end position="95"/>
    </location>
</feature>
<sequence>MLFNSFEFVLLVAVSFAVYYAGFLKHFQVHTLITASLFFYGYSNPGLLALFLASVVINVSTSYLVVYGKPERQKLFATIGVIINLSILAFFKYGVLVGSLFFNSNSSAGSFLLNIPLPIGISFFTFEGISLLIDAFKDRKRAEFQNLVPRSFKTHILNTTFFVAFFPHLIAGPILKAHDFIPQIGTKYLKQINWESCYKNLVMGYFLKMVIADQISQHTFWIQYPYFEGHSSTVLIAMLFGYSMQIFADFAGYSLIAIGVAGLFGYRLMENFNFPYISTSFSEFWRRWHISLSTFLKEYLYIPLGGNHKGKARTYLNLIITMVLGGLWHGAASSYAIWGAFHGIALASERLLTSSSKKQQEKPNLVREIAGGFIVFSFVSLAWLLFKLTDITHVFKYFQAIVNNTKKETSSKIIVFILIYSVPVILYHAIYLGKKYAFINTALRVLAPVAYAIMLFMIITNSGIGGDFIYFQF</sequence>
<dbReference type="PIRSF" id="PIRSF016636">
    <property type="entry name" value="AlgI_DltB"/>
    <property type="match status" value="1"/>
</dbReference>
<dbReference type="InterPro" id="IPR051085">
    <property type="entry name" value="MB_O-acyltransferase"/>
</dbReference>
<protein>
    <submittedName>
        <fullName evidence="11">MBOAT family protein</fullName>
    </submittedName>
</protein>
<feature type="transmembrane region" description="Helical" evidence="10">
    <location>
        <begin position="156"/>
        <end position="175"/>
    </location>
</feature>
<dbReference type="InterPro" id="IPR004299">
    <property type="entry name" value="MBOAT_fam"/>
</dbReference>
<evidence type="ECO:0000256" key="8">
    <source>
        <dbReference type="ARBA" id="ARBA00023315"/>
    </source>
</evidence>
<evidence type="ECO:0000256" key="10">
    <source>
        <dbReference type="SAM" id="Phobius"/>
    </source>
</evidence>
<dbReference type="InterPro" id="IPR028362">
    <property type="entry name" value="AlgI"/>
</dbReference>
<evidence type="ECO:0000256" key="1">
    <source>
        <dbReference type="ARBA" id="ARBA00004651"/>
    </source>
</evidence>
<evidence type="ECO:0000256" key="9">
    <source>
        <dbReference type="PIRNR" id="PIRNR016636"/>
    </source>
</evidence>
<evidence type="ECO:0000256" key="4">
    <source>
        <dbReference type="ARBA" id="ARBA00022679"/>
    </source>
</evidence>
<accession>A0A5R9KS97</accession>
<evidence type="ECO:0000313" key="12">
    <source>
        <dbReference type="Proteomes" id="UP000306402"/>
    </source>
</evidence>
<dbReference type="GO" id="GO:0042121">
    <property type="term" value="P:alginic acid biosynthetic process"/>
    <property type="evidence" value="ECO:0007669"/>
    <property type="project" value="InterPro"/>
</dbReference>
<gene>
    <name evidence="11" type="ORF">FEN17_20415</name>
</gene>
<organism evidence="11 12">
    <name type="scientific">Dyadobacter luticola</name>
    <dbReference type="NCBI Taxonomy" id="1979387"/>
    <lineage>
        <taxon>Bacteria</taxon>
        <taxon>Pseudomonadati</taxon>
        <taxon>Bacteroidota</taxon>
        <taxon>Cytophagia</taxon>
        <taxon>Cytophagales</taxon>
        <taxon>Spirosomataceae</taxon>
        <taxon>Dyadobacter</taxon>
    </lineage>
</organism>
<feature type="transmembrane region" description="Helical" evidence="10">
    <location>
        <begin position="115"/>
        <end position="136"/>
    </location>
</feature>
<evidence type="ECO:0000313" key="11">
    <source>
        <dbReference type="EMBL" id="TLU98956.1"/>
    </source>
</evidence>
<keyword evidence="5 10" id="KW-0812">Transmembrane</keyword>
<dbReference type="GO" id="GO:0005886">
    <property type="term" value="C:plasma membrane"/>
    <property type="evidence" value="ECO:0007669"/>
    <property type="project" value="UniProtKB-SubCell"/>
</dbReference>
<keyword evidence="7 9" id="KW-0472">Membrane</keyword>
<dbReference type="PANTHER" id="PTHR13285:SF23">
    <property type="entry name" value="TEICHOIC ACID D-ALANYLTRANSFERASE"/>
    <property type="match status" value="1"/>
</dbReference>
<dbReference type="PANTHER" id="PTHR13285">
    <property type="entry name" value="ACYLTRANSFERASE"/>
    <property type="match status" value="1"/>
</dbReference>
<evidence type="ECO:0000256" key="3">
    <source>
        <dbReference type="ARBA" id="ARBA00022475"/>
    </source>
</evidence>
<dbReference type="EMBL" id="VCEJ01000005">
    <property type="protein sequence ID" value="TLU98956.1"/>
    <property type="molecule type" value="Genomic_DNA"/>
</dbReference>
<comment type="similarity">
    <text evidence="2 9">Belongs to the membrane-bound acyltransferase family.</text>
</comment>
<evidence type="ECO:0000256" key="6">
    <source>
        <dbReference type="ARBA" id="ARBA00022989"/>
    </source>
</evidence>
<comment type="caution">
    <text evidence="11">The sequence shown here is derived from an EMBL/GenBank/DDBJ whole genome shotgun (WGS) entry which is preliminary data.</text>
</comment>
<dbReference type="AlphaFoldDB" id="A0A5R9KS97"/>
<name>A0A5R9KS97_9BACT</name>
<keyword evidence="3 9" id="KW-1003">Cell membrane</keyword>
<dbReference type="Proteomes" id="UP000306402">
    <property type="component" value="Unassembled WGS sequence"/>
</dbReference>
<keyword evidence="8 9" id="KW-0012">Acyltransferase</keyword>
<comment type="subcellular location">
    <subcellularLocation>
        <location evidence="1">Cell membrane</location>
        <topology evidence="1">Multi-pass membrane protein</topology>
    </subcellularLocation>
</comment>
<feature type="transmembrane region" description="Helical" evidence="10">
    <location>
        <begin position="7"/>
        <end position="27"/>
    </location>
</feature>
<feature type="transmembrane region" description="Helical" evidence="10">
    <location>
        <begin position="365"/>
        <end position="386"/>
    </location>
</feature>
<feature type="transmembrane region" description="Helical" evidence="10">
    <location>
        <begin position="413"/>
        <end position="433"/>
    </location>
</feature>
<dbReference type="InterPro" id="IPR024194">
    <property type="entry name" value="Ac/AlaTfrase_AlgI/DltB"/>
</dbReference>
<evidence type="ECO:0000256" key="5">
    <source>
        <dbReference type="ARBA" id="ARBA00022692"/>
    </source>
</evidence>
<feature type="transmembrane region" description="Helical" evidence="10">
    <location>
        <begin position="250"/>
        <end position="269"/>
    </location>
</feature>
<dbReference type="GO" id="GO:0016746">
    <property type="term" value="F:acyltransferase activity"/>
    <property type="evidence" value="ECO:0007669"/>
    <property type="project" value="UniProtKB-KW"/>
</dbReference>
<dbReference type="OrthoDB" id="9805788at2"/>